<keyword evidence="2" id="KW-1185">Reference proteome</keyword>
<dbReference type="KEGG" id="sdl:Sdel_0759"/>
<dbReference type="eggNOG" id="ENOG5031CVW">
    <property type="taxonomic scope" value="Bacteria"/>
</dbReference>
<dbReference type="HOGENOM" id="CLU_140176_15_3_7"/>
<reference evidence="2" key="1">
    <citation type="submission" date="2009-11" db="EMBL/GenBank/DDBJ databases">
        <title>The complete genome of Sulfurospirillum deleyianum DSM 6946.</title>
        <authorList>
            <consortium name="US DOE Joint Genome Institute (JGI-PGF)"/>
            <person name="Lucas S."/>
            <person name="Copeland A."/>
            <person name="Lapidus A."/>
            <person name="Glavina del Rio T."/>
            <person name="Dalin E."/>
            <person name="Tice H."/>
            <person name="Bruce D."/>
            <person name="Goodwin L."/>
            <person name="Pitluck S."/>
            <person name="Kyrpides N."/>
            <person name="Mavromatis K."/>
            <person name="Ivanova N."/>
            <person name="Ovchinnikova G."/>
            <person name="Munk A.C."/>
            <person name="Lu M."/>
            <person name="Brettin T."/>
            <person name="Detter J.C."/>
            <person name="Han C."/>
            <person name="Tapia R."/>
            <person name="Larimer F."/>
            <person name="Land M."/>
            <person name="Hauser L."/>
            <person name="Markowitz V."/>
            <person name="Cheng J.F."/>
            <person name="Hugenholtz P."/>
            <person name="Woyke T."/>
            <person name="Wu D."/>
            <person name="Aumann P."/>
            <person name="Schneider S."/>
            <person name="Lang E."/>
            <person name="Spring S."/>
            <person name="Klenk H.P."/>
            <person name="Eisen J.A."/>
        </authorList>
    </citation>
    <scope>NUCLEOTIDE SEQUENCE [LARGE SCALE GENOMIC DNA]</scope>
    <source>
        <strain evidence="2">ATCC 51133 / DSM 6946 / 5175</strain>
    </source>
</reference>
<reference evidence="1 2" key="2">
    <citation type="journal article" date="2010" name="Stand. Genomic Sci.">
        <title>Complete genome sequence of Sulfurospirillum deleyianum type strain (5175).</title>
        <authorList>
            <person name="Sikorski J."/>
            <person name="Lapidus A."/>
            <person name="Copeland A."/>
            <person name="Glavina Del Rio T."/>
            <person name="Nolan M."/>
            <person name="Lucas S."/>
            <person name="Chen F."/>
            <person name="Tice H."/>
            <person name="Cheng J.F."/>
            <person name="Saunders E."/>
            <person name="Bruce D."/>
            <person name="Goodwin L."/>
            <person name="Pitluck S."/>
            <person name="Ovchinnikova G."/>
            <person name="Pati A."/>
            <person name="Ivanova N."/>
            <person name="Mavromatis K."/>
            <person name="Chen A."/>
            <person name="Palaniappan K."/>
            <person name="Chain P."/>
            <person name="Land M."/>
            <person name="Hauser L."/>
            <person name="Chang Y.J."/>
            <person name="Jeffries C.D."/>
            <person name="Brettin T."/>
            <person name="Detter J.C."/>
            <person name="Han C."/>
            <person name="Rohde M."/>
            <person name="Lang E."/>
            <person name="Spring S."/>
            <person name="Goker M."/>
            <person name="Bristow J."/>
            <person name="Eisen J.A."/>
            <person name="Markowitz V."/>
            <person name="Hugenholtz P."/>
            <person name="Kyrpides N.C."/>
            <person name="Klenk H.P."/>
        </authorList>
    </citation>
    <scope>NUCLEOTIDE SEQUENCE [LARGE SCALE GENOMIC DNA]</scope>
    <source>
        <strain evidence="2">ATCC 51133 / DSM 6946 / 5175</strain>
    </source>
</reference>
<dbReference type="OrthoDB" id="5349268at2"/>
<evidence type="ECO:0000313" key="2">
    <source>
        <dbReference type="Proteomes" id="UP000002222"/>
    </source>
</evidence>
<name>D1B122_SULD5</name>
<dbReference type="Proteomes" id="UP000002222">
    <property type="component" value="Chromosome"/>
</dbReference>
<evidence type="ECO:0000313" key="1">
    <source>
        <dbReference type="EMBL" id="ACZ11792.1"/>
    </source>
</evidence>
<accession>D1B122</accession>
<organism evidence="1 2">
    <name type="scientific">Sulfurospirillum deleyianum (strain ATCC 51133 / DSM 6946 / 5175)</name>
    <dbReference type="NCBI Taxonomy" id="525898"/>
    <lineage>
        <taxon>Bacteria</taxon>
        <taxon>Pseudomonadati</taxon>
        <taxon>Campylobacterota</taxon>
        <taxon>Epsilonproteobacteria</taxon>
        <taxon>Campylobacterales</taxon>
        <taxon>Sulfurospirillaceae</taxon>
        <taxon>Sulfurospirillum</taxon>
    </lineage>
</organism>
<dbReference type="AlphaFoldDB" id="D1B122"/>
<dbReference type="RefSeq" id="WP_012856557.1">
    <property type="nucleotide sequence ID" value="NC_013512.1"/>
</dbReference>
<gene>
    <name evidence="1" type="ordered locus">Sdel_0759</name>
</gene>
<dbReference type="InterPro" id="IPR009061">
    <property type="entry name" value="DNA-bd_dom_put_sf"/>
</dbReference>
<sequence length="64" mass="7436">MENIYSPVLREKKAAERLAVATSTLWLYTRQGKLKSIRLSPKVTVWLQSDLDAFIQSRIEDIEK</sequence>
<proteinExistence type="predicted"/>
<dbReference type="SUPFAM" id="SSF46955">
    <property type="entry name" value="Putative DNA-binding domain"/>
    <property type="match status" value="1"/>
</dbReference>
<dbReference type="EMBL" id="CP001816">
    <property type="protein sequence ID" value="ACZ11792.1"/>
    <property type="molecule type" value="Genomic_DNA"/>
</dbReference>
<protein>
    <submittedName>
        <fullName evidence="1">Prophage CP4-57 regulatory</fullName>
    </submittedName>
</protein>
<dbReference type="STRING" id="525898.Sdel_0759"/>